<reference evidence="1" key="2">
    <citation type="submission" date="2020-09" db="EMBL/GenBank/DDBJ databases">
        <authorList>
            <person name="Sun Q."/>
            <person name="Zhou Y."/>
        </authorList>
    </citation>
    <scope>NUCLEOTIDE SEQUENCE</scope>
    <source>
        <strain evidence="1">CGMCC 1.12153</strain>
    </source>
</reference>
<dbReference type="EMBL" id="BMEL01000002">
    <property type="protein sequence ID" value="GGF22443.1"/>
    <property type="molecule type" value="Genomic_DNA"/>
</dbReference>
<evidence type="ECO:0000313" key="2">
    <source>
        <dbReference type="Proteomes" id="UP000660110"/>
    </source>
</evidence>
<organism evidence="1 2">
    <name type="scientific">Halobacillus andaensis</name>
    <dbReference type="NCBI Taxonomy" id="1176239"/>
    <lineage>
        <taxon>Bacteria</taxon>
        <taxon>Bacillati</taxon>
        <taxon>Bacillota</taxon>
        <taxon>Bacilli</taxon>
        <taxon>Bacillales</taxon>
        <taxon>Bacillaceae</taxon>
        <taxon>Halobacillus</taxon>
    </lineage>
</organism>
<gene>
    <name evidence="1" type="ORF">GCM10010954_21560</name>
</gene>
<dbReference type="AlphaFoldDB" id="A0A917B606"/>
<dbReference type="RefSeq" id="WP_229735147.1">
    <property type="nucleotide sequence ID" value="NZ_BMEL01000002.1"/>
</dbReference>
<name>A0A917B606_HALAA</name>
<protein>
    <submittedName>
        <fullName evidence="1">Uncharacterized protein</fullName>
    </submittedName>
</protein>
<proteinExistence type="predicted"/>
<comment type="caution">
    <text evidence="1">The sequence shown here is derived from an EMBL/GenBank/DDBJ whole genome shotgun (WGS) entry which is preliminary data.</text>
</comment>
<sequence length="250" mass="29888">MKHFYAFESKTEYEQHEAVIEHFKDQLTDYQKYLEQNFALNDLPKAFVWTSKEAATSIFSDLPIPAFTNKDTIYLTPDLSAWKKLFLDQLEDKRNASIEEYYHNLPLNQLLTIAGHELTHHIDLFVDEFEDEREDSIWFEEGMCDYLARKYILSDSEFQEIVEVESQLVEMFKDKYGDHLLDAFGHASYQGSLTGIMFDYWRSFLAVKNLVEGRFEHDVHQLFKEYHKWHREGRKVPLTRFFNMDGGWFF</sequence>
<evidence type="ECO:0000313" key="1">
    <source>
        <dbReference type="EMBL" id="GGF22443.1"/>
    </source>
</evidence>
<reference evidence="1" key="1">
    <citation type="journal article" date="2014" name="Int. J. Syst. Evol. Microbiol.">
        <title>Complete genome sequence of Corynebacterium casei LMG S-19264T (=DSM 44701T), isolated from a smear-ripened cheese.</title>
        <authorList>
            <consortium name="US DOE Joint Genome Institute (JGI-PGF)"/>
            <person name="Walter F."/>
            <person name="Albersmeier A."/>
            <person name="Kalinowski J."/>
            <person name="Ruckert C."/>
        </authorList>
    </citation>
    <scope>NUCLEOTIDE SEQUENCE</scope>
    <source>
        <strain evidence="1">CGMCC 1.12153</strain>
    </source>
</reference>
<dbReference type="Proteomes" id="UP000660110">
    <property type="component" value="Unassembled WGS sequence"/>
</dbReference>
<accession>A0A917B606</accession>
<keyword evidence="2" id="KW-1185">Reference proteome</keyword>